<proteinExistence type="predicted"/>
<reference evidence="2 3" key="2">
    <citation type="submission" date="2017-10" db="EMBL/GenBank/DDBJ databases">
        <title>Extensive intraspecific genome diversity in a model arbuscular mycorrhizal fungus.</title>
        <authorList>
            <person name="Chen E.C.H."/>
            <person name="Morin E."/>
            <person name="Baudet D."/>
            <person name="Noel J."/>
            <person name="Ndikumana S."/>
            <person name="Charron P."/>
            <person name="St-Onge C."/>
            <person name="Giorgi J."/>
            <person name="Grigoriev I.V."/>
            <person name="Roux C."/>
            <person name="Martin F.M."/>
            <person name="Corradi N."/>
        </authorList>
    </citation>
    <scope>NUCLEOTIDE SEQUENCE [LARGE SCALE GENOMIC DNA]</scope>
    <source>
        <strain evidence="2 3">C2</strain>
    </source>
</reference>
<dbReference type="AlphaFoldDB" id="A0A2N1MUQ3"/>
<feature type="domain" description="MULE transposase" evidence="1">
    <location>
        <begin position="31"/>
        <end position="98"/>
    </location>
</feature>
<comment type="caution">
    <text evidence="2">The sequence shown here is derived from an EMBL/GenBank/DDBJ whole genome shotgun (WGS) entry which is preliminary data.</text>
</comment>
<gene>
    <name evidence="2" type="ORF">RhiirC2_786247</name>
</gene>
<dbReference type="VEuPathDB" id="FungiDB:RhiirA1_399190"/>
<dbReference type="VEuPathDB" id="FungiDB:FUN_001999"/>
<dbReference type="InterPro" id="IPR031052">
    <property type="entry name" value="FHY3/FAR1"/>
</dbReference>
<dbReference type="InterPro" id="IPR018289">
    <property type="entry name" value="MULE_transposase_dom"/>
</dbReference>
<dbReference type="PANTHER" id="PTHR31669:SF306">
    <property type="entry name" value="PROTEIN FAR1-RELATED SEQUENCE"/>
    <property type="match status" value="1"/>
</dbReference>
<protein>
    <recommendedName>
        <fullName evidence="1">MULE transposase domain-containing protein</fullName>
    </recommendedName>
</protein>
<evidence type="ECO:0000259" key="1">
    <source>
        <dbReference type="Pfam" id="PF10551"/>
    </source>
</evidence>
<sequence length="304" mass="36205">MLLHLLKQCEQDHDYVVIPCLEGLSNKFTAKTNRYKMTLNLFIEIDNNFKIRVFAQTLIKYETQADYNWILRYILKATHIFLTVLFTDKDLAMNAAIQYISHYRKYKEKARSKLYSEMFTVLILKKKLYTIYESWVRYSIAKVFTAGIESIQHVEYINGIDQDYYDSNPSIGLPSTYIKKLIFYYQGMLVEVNQYSEFALNKELVKVKVRWMWYSKFMLKKELVRVRVEESDLSDDIIEHLYNTPQICIQEFLSDILNNEIEELWKVFYIAAIPVSKPYYVIIFKDSTLLCICMNIINQGMLCH</sequence>
<dbReference type="VEuPathDB" id="FungiDB:RhiirFUN_014777"/>
<evidence type="ECO:0000313" key="2">
    <source>
        <dbReference type="EMBL" id="PKK65371.1"/>
    </source>
</evidence>
<dbReference type="VEuPathDB" id="FungiDB:RhiirA1_405324"/>
<dbReference type="EMBL" id="LLXL01001273">
    <property type="protein sequence ID" value="PKK65371.1"/>
    <property type="molecule type" value="Genomic_DNA"/>
</dbReference>
<dbReference type="GO" id="GO:0006355">
    <property type="term" value="P:regulation of DNA-templated transcription"/>
    <property type="evidence" value="ECO:0007669"/>
    <property type="project" value="InterPro"/>
</dbReference>
<name>A0A2N1MUQ3_9GLOM</name>
<accession>A0A2N1MUQ3</accession>
<organism evidence="2 3">
    <name type="scientific">Rhizophagus irregularis</name>
    <dbReference type="NCBI Taxonomy" id="588596"/>
    <lineage>
        <taxon>Eukaryota</taxon>
        <taxon>Fungi</taxon>
        <taxon>Fungi incertae sedis</taxon>
        <taxon>Mucoromycota</taxon>
        <taxon>Glomeromycotina</taxon>
        <taxon>Glomeromycetes</taxon>
        <taxon>Glomerales</taxon>
        <taxon>Glomeraceae</taxon>
        <taxon>Rhizophagus</taxon>
    </lineage>
</organism>
<evidence type="ECO:0000313" key="3">
    <source>
        <dbReference type="Proteomes" id="UP000233469"/>
    </source>
</evidence>
<dbReference type="Proteomes" id="UP000233469">
    <property type="component" value="Unassembled WGS sequence"/>
</dbReference>
<reference evidence="2 3" key="1">
    <citation type="submission" date="2016-04" db="EMBL/GenBank/DDBJ databases">
        <title>Genome analyses suggest a sexual origin of heterokaryosis in a supposedly ancient asexual fungus.</title>
        <authorList>
            <person name="Ropars J."/>
            <person name="Sedzielewska K."/>
            <person name="Noel J."/>
            <person name="Charron P."/>
            <person name="Farinelli L."/>
            <person name="Marton T."/>
            <person name="Kruger M."/>
            <person name="Pelin A."/>
            <person name="Brachmann A."/>
            <person name="Corradi N."/>
        </authorList>
    </citation>
    <scope>NUCLEOTIDE SEQUENCE [LARGE SCALE GENOMIC DNA]</scope>
    <source>
        <strain evidence="2 3">C2</strain>
    </source>
</reference>
<dbReference type="PANTHER" id="PTHR31669">
    <property type="entry name" value="PROTEIN FAR1-RELATED SEQUENCE 10-RELATED"/>
    <property type="match status" value="1"/>
</dbReference>
<dbReference type="Pfam" id="PF10551">
    <property type="entry name" value="MULE"/>
    <property type="match status" value="1"/>
</dbReference>